<feature type="non-terminal residue" evidence="3">
    <location>
        <position position="235"/>
    </location>
</feature>
<comment type="caution">
    <text evidence="3">The sequence shown here is derived from an EMBL/GenBank/DDBJ whole genome shotgun (WGS) entry which is preliminary data.</text>
</comment>
<sequence length="235" mass="25769">STNNNKDAGTTLGSSASISYSTRTANSQSESSKPQPESRGSQIPSGINTDGPPLQAKTTDVPQNVLSLILNDEQTQWILNTAGMMLCRELEIKTSPKSFLNLLYRGSRDGYRPSAFHKLCDNQGPTIAVIRTKENNEIIGGYNPTSWNRKNKGFTQTFHSFLFAVKSNRNVVSFCQSPATAVRNGTSYGPTFGRDLVLNGNFLYSANTTTKDSYGIAIRDSSEPFAVDEIEVFKF</sequence>
<feature type="compositionally biased region" description="Polar residues" evidence="1">
    <location>
        <begin position="1"/>
        <end position="26"/>
    </location>
</feature>
<evidence type="ECO:0000313" key="4">
    <source>
        <dbReference type="Proteomes" id="UP000789572"/>
    </source>
</evidence>
<keyword evidence="4" id="KW-1185">Reference proteome</keyword>
<evidence type="ECO:0000259" key="2">
    <source>
        <dbReference type="PROSITE" id="PS51886"/>
    </source>
</evidence>
<dbReference type="Proteomes" id="UP000789572">
    <property type="component" value="Unassembled WGS sequence"/>
</dbReference>
<feature type="non-terminal residue" evidence="3">
    <location>
        <position position="1"/>
    </location>
</feature>
<dbReference type="SMART" id="SM00584">
    <property type="entry name" value="TLDc"/>
    <property type="match status" value="1"/>
</dbReference>
<evidence type="ECO:0000256" key="1">
    <source>
        <dbReference type="SAM" id="MobiDB-lite"/>
    </source>
</evidence>
<feature type="region of interest" description="Disordered" evidence="1">
    <location>
        <begin position="1"/>
        <end position="58"/>
    </location>
</feature>
<reference evidence="3" key="1">
    <citation type="submission" date="2021-06" db="EMBL/GenBank/DDBJ databases">
        <authorList>
            <person name="Kallberg Y."/>
            <person name="Tangrot J."/>
            <person name="Rosling A."/>
        </authorList>
    </citation>
    <scope>NUCLEOTIDE SEQUENCE</scope>
    <source>
        <strain evidence="3">IA702</strain>
    </source>
</reference>
<proteinExistence type="predicted"/>
<name>A0A9N9E7A7_9GLOM</name>
<gene>
    <name evidence="3" type="ORF">POCULU_LOCUS10770</name>
</gene>
<dbReference type="PANTHER" id="PTHR23354">
    <property type="entry name" value="NUCLEOLAR PROTEIN 7/ESTROGEN RECEPTOR COACTIVATOR-RELATED"/>
    <property type="match status" value="1"/>
</dbReference>
<feature type="domain" description="TLDc" evidence="2">
    <location>
        <begin position="76"/>
        <end position="235"/>
    </location>
</feature>
<feature type="compositionally biased region" description="Low complexity" evidence="1">
    <location>
        <begin position="27"/>
        <end position="38"/>
    </location>
</feature>
<evidence type="ECO:0000313" key="3">
    <source>
        <dbReference type="EMBL" id="CAG8667329.1"/>
    </source>
</evidence>
<protein>
    <submittedName>
        <fullName evidence="3">4761_t:CDS:1</fullName>
    </submittedName>
</protein>
<dbReference type="AlphaFoldDB" id="A0A9N9E7A7"/>
<feature type="compositionally biased region" description="Polar residues" evidence="1">
    <location>
        <begin position="39"/>
        <end position="48"/>
    </location>
</feature>
<dbReference type="PROSITE" id="PS51886">
    <property type="entry name" value="TLDC"/>
    <property type="match status" value="1"/>
</dbReference>
<organism evidence="3 4">
    <name type="scientific">Paraglomus occultum</name>
    <dbReference type="NCBI Taxonomy" id="144539"/>
    <lineage>
        <taxon>Eukaryota</taxon>
        <taxon>Fungi</taxon>
        <taxon>Fungi incertae sedis</taxon>
        <taxon>Mucoromycota</taxon>
        <taxon>Glomeromycotina</taxon>
        <taxon>Glomeromycetes</taxon>
        <taxon>Paraglomerales</taxon>
        <taxon>Paraglomeraceae</taxon>
        <taxon>Paraglomus</taxon>
    </lineage>
</organism>
<dbReference type="Pfam" id="PF07534">
    <property type="entry name" value="TLD"/>
    <property type="match status" value="1"/>
</dbReference>
<accession>A0A9N9E7A7</accession>
<dbReference type="InterPro" id="IPR006571">
    <property type="entry name" value="TLDc_dom"/>
</dbReference>
<dbReference type="EMBL" id="CAJVPJ010006244">
    <property type="protein sequence ID" value="CAG8667329.1"/>
    <property type="molecule type" value="Genomic_DNA"/>
</dbReference>
<dbReference type="OrthoDB" id="2435836at2759"/>